<keyword evidence="2" id="KW-0032">Aminotransferase</keyword>
<dbReference type="InterPro" id="IPR015424">
    <property type="entry name" value="PyrdxlP-dep_Trfase"/>
</dbReference>
<accession>A0A3N4QRM7</accession>
<dbReference type="AlphaFoldDB" id="A0A3N4QRM7"/>
<organism evidence="2 3">
    <name type="scientific">Chitinophaga lutea</name>
    <dbReference type="NCBI Taxonomy" id="2488634"/>
    <lineage>
        <taxon>Bacteria</taxon>
        <taxon>Pseudomonadati</taxon>
        <taxon>Bacteroidota</taxon>
        <taxon>Chitinophagia</taxon>
        <taxon>Chitinophagales</taxon>
        <taxon>Chitinophagaceae</taxon>
        <taxon>Chitinophaga</taxon>
    </lineage>
</organism>
<sequence length="349" mass="39195">MLNLRLNYPSVPREADIFQAYCQTLTAGQKWDMLHPPYQMLPDDGAAIVRKWLSAPDASTSIVPLPSANNGVYCILSWFRDKTPEIACEPYTFPGFKMGAAHLGYRLNPIESDADGILPEALECCLQERSCKLVYLQPTIHNPTTSVMPLARREAIANVVRSFRDVYIIEDDAYRFLHPDPPPSFLQVVPERTLHVYSLSKAFNPMVKSAYLLHPEGVLQGVDNLVRLTTSGVSLLFMAFGLRIMGNGQLAEIILEKQEAGRHWHAQCNNIFRGLHYDMFPGSFHFWLEVPKPVELTRQLRSRQIDIPEGAEFTVSGSDRYVRVALGAVWDQPGLGDALAEVADAVRKQ</sequence>
<dbReference type="Proteomes" id="UP000278351">
    <property type="component" value="Unassembled WGS sequence"/>
</dbReference>
<dbReference type="InterPro" id="IPR004839">
    <property type="entry name" value="Aminotransferase_I/II_large"/>
</dbReference>
<evidence type="ECO:0000313" key="2">
    <source>
        <dbReference type="EMBL" id="RPE14234.1"/>
    </source>
</evidence>
<keyword evidence="2" id="KW-0808">Transferase</keyword>
<dbReference type="PANTHER" id="PTHR46577:SF1">
    <property type="entry name" value="HTH-TYPE TRANSCRIPTIONAL REGULATORY PROTEIN GABR"/>
    <property type="match status" value="1"/>
</dbReference>
<dbReference type="CDD" id="cd00609">
    <property type="entry name" value="AAT_like"/>
    <property type="match status" value="1"/>
</dbReference>
<dbReference type="PANTHER" id="PTHR46577">
    <property type="entry name" value="HTH-TYPE TRANSCRIPTIONAL REGULATORY PROTEIN GABR"/>
    <property type="match status" value="1"/>
</dbReference>
<evidence type="ECO:0000259" key="1">
    <source>
        <dbReference type="Pfam" id="PF00155"/>
    </source>
</evidence>
<protein>
    <submittedName>
        <fullName evidence="2">Aminotransferase class I/II-fold pyridoxal phosphate-dependent enzyme</fullName>
    </submittedName>
</protein>
<dbReference type="RefSeq" id="WP_123846746.1">
    <property type="nucleotide sequence ID" value="NZ_RPDH01000001.1"/>
</dbReference>
<comment type="caution">
    <text evidence="2">The sequence shown here is derived from an EMBL/GenBank/DDBJ whole genome shotgun (WGS) entry which is preliminary data.</text>
</comment>
<feature type="domain" description="Aminotransferase class I/classII large" evidence="1">
    <location>
        <begin position="55"/>
        <end position="328"/>
    </location>
</feature>
<dbReference type="InterPro" id="IPR015421">
    <property type="entry name" value="PyrdxlP-dep_Trfase_major"/>
</dbReference>
<proteinExistence type="predicted"/>
<dbReference type="GO" id="GO:0008483">
    <property type="term" value="F:transaminase activity"/>
    <property type="evidence" value="ECO:0007669"/>
    <property type="project" value="UniProtKB-KW"/>
</dbReference>
<dbReference type="GO" id="GO:0030170">
    <property type="term" value="F:pyridoxal phosphate binding"/>
    <property type="evidence" value="ECO:0007669"/>
    <property type="project" value="InterPro"/>
</dbReference>
<dbReference type="EMBL" id="RPDH01000001">
    <property type="protein sequence ID" value="RPE14234.1"/>
    <property type="molecule type" value="Genomic_DNA"/>
</dbReference>
<reference evidence="2 3" key="1">
    <citation type="submission" date="2018-11" db="EMBL/GenBank/DDBJ databases">
        <title>Chitinophaga lutea sp.nov., isolate from arsenic contaminated soil.</title>
        <authorList>
            <person name="Zong Y."/>
        </authorList>
    </citation>
    <scope>NUCLEOTIDE SEQUENCE [LARGE SCALE GENOMIC DNA]</scope>
    <source>
        <strain evidence="2 3">ZY74</strain>
    </source>
</reference>
<dbReference type="SUPFAM" id="SSF53383">
    <property type="entry name" value="PLP-dependent transferases"/>
    <property type="match status" value="1"/>
</dbReference>
<evidence type="ECO:0000313" key="3">
    <source>
        <dbReference type="Proteomes" id="UP000278351"/>
    </source>
</evidence>
<gene>
    <name evidence="2" type="ORF">EGT74_12240</name>
</gene>
<dbReference type="OrthoDB" id="9808770at2"/>
<dbReference type="Gene3D" id="3.40.640.10">
    <property type="entry name" value="Type I PLP-dependent aspartate aminotransferase-like (Major domain)"/>
    <property type="match status" value="1"/>
</dbReference>
<keyword evidence="3" id="KW-1185">Reference proteome</keyword>
<dbReference type="Pfam" id="PF00155">
    <property type="entry name" value="Aminotran_1_2"/>
    <property type="match status" value="1"/>
</dbReference>
<name>A0A3N4QRM7_9BACT</name>
<dbReference type="InterPro" id="IPR051446">
    <property type="entry name" value="HTH_trans_reg/aminotransferase"/>
</dbReference>